<name>A0A2J6N450_9CREN</name>
<evidence type="ECO:0000313" key="5">
    <source>
        <dbReference type="Proteomes" id="UP000237153"/>
    </source>
</evidence>
<dbReference type="Proteomes" id="UP000652307">
    <property type="component" value="Unassembled WGS sequence"/>
</dbReference>
<dbReference type="EMBL" id="DSFH01000057">
    <property type="protein sequence ID" value="HEW64325.1"/>
    <property type="molecule type" value="Genomic_DNA"/>
</dbReference>
<dbReference type="InterPro" id="IPR055767">
    <property type="entry name" value="DUF7343"/>
</dbReference>
<sequence>MSKGELKEKILELLANFQGESIPQSYIHRSISASKSRVSEILYELEREGLIKRKQIGRSKFIYAYTGIKEKAHEKDEMRMTIGIVYSSEYLFLGYFLKKMNEMKHKVNVKVFSDGLEALDALVHGRIDLAISPFIGQLIFSTIYESYKILPRGMGRGYEILYLDGGNKVHSSKLSTMDYIRSLSIKNGIIDAENTVYYSSPDELLYMAKKEKGYVITWHPLYKKVESMGFKVVKDAGIMENELCCSLAISNIVAESVREKITWMYRESLEAYSKDRSRYLELYSIITGIDIDLIKDAMYVYEPFNGDSMKATEEVLDIISPSVPDKSVYLKSIIR</sequence>
<dbReference type="SUPFAM" id="SSF46785">
    <property type="entry name" value="Winged helix' DNA-binding domain"/>
    <property type="match status" value="1"/>
</dbReference>
<reference evidence="3" key="3">
    <citation type="submission" date="2020-10" db="EMBL/GenBank/DDBJ databases">
        <title>Fervidococcus fontis strain 3639Fd - the first crenarchaeon capable of growth on lipids.</title>
        <authorList>
            <person name="Kochetkova T.V."/>
            <person name="Elcheninov A.G."/>
            <person name="Toschakov S.V."/>
            <person name="Kublanov I.V."/>
        </authorList>
    </citation>
    <scope>NUCLEOTIDE SEQUENCE</scope>
    <source>
        <strain evidence="3">3639Fd</strain>
    </source>
</reference>
<dbReference type="Proteomes" id="UP000237153">
    <property type="component" value="Unassembled WGS sequence"/>
</dbReference>
<feature type="domain" description="DUF7343" evidence="1">
    <location>
        <begin position="7"/>
        <end position="62"/>
    </location>
</feature>
<proteinExistence type="predicted"/>
<evidence type="ECO:0000313" key="4">
    <source>
        <dbReference type="EMBL" id="PMB76006.1"/>
    </source>
</evidence>
<dbReference type="Proteomes" id="UP000886076">
    <property type="component" value="Unassembled WGS sequence"/>
</dbReference>
<reference evidence="2" key="2">
    <citation type="journal article" date="2020" name="mSystems">
        <title>Genome- and Community-Level Interaction Insights into Carbon Utilization and Element Cycling Functions of Hydrothermarchaeota in Hydrothermal Sediment.</title>
        <authorList>
            <person name="Zhou Z."/>
            <person name="Liu Y."/>
            <person name="Xu W."/>
            <person name="Pan J."/>
            <person name="Luo Z.H."/>
            <person name="Li M."/>
        </authorList>
    </citation>
    <scope>NUCLEOTIDE SEQUENCE [LARGE SCALE GENOMIC DNA]</scope>
    <source>
        <strain evidence="2">SpSt-1261</strain>
    </source>
</reference>
<dbReference type="InterPro" id="IPR036388">
    <property type="entry name" value="WH-like_DNA-bd_sf"/>
</dbReference>
<evidence type="ECO:0000313" key="3">
    <source>
        <dbReference type="EMBL" id="MBE9390928.1"/>
    </source>
</evidence>
<dbReference type="RefSeq" id="WP_014557324.1">
    <property type="nucleotide sequence ID" value="NZ_DSFH01000057.1"/>
</dbReference>
<dbReference type="GeneID" id="12449251"/>
<gene>
    <name evidence="4" type="ORF">C0188_00545</name>
    <name evidence="2" type="ORF">ENO39_04645</name>
    <name evidence="3" type="ORF">IOK49_02385</name>
</gene>
<accession>A0A2J6N450</accession>
<evidence type="ECO:0000259" key="1">
    <source>
        <dbReference type="Pfam" id="PF24034"/>
    </source>
</evidence>
<dbReference type="SUPFAM" id="SSF53850">
    <property type="entry name" value="Periplasmic binding protein-like II"/>
    <property type="match status" value="1"/>
</dbReference>
<evidence type="ECO:0000313" key="2">
    <source>
        <dbReference type="EMBL" id="HEW64325.1"/>
    </source>
</evidence>
<reference evidence="4 5" key="1">
    <citation type="submission" date="2018-01" db="EMBL/GenBank/DDBJ databases">
        <title>Metagenomic assembled genomes from two thermal pools in the Uzon Caldera, Kamchatka, Russia.</title>
        <authorList>
            <person name="Wilkins L."/>
            <person name="Ettinger C."/>
        </authorList>
    </citation>
    <scope>NUCLEOTIDE SEQUENCE [LARGE SCALE GENOMIC DNA]</scope>
    <source>
        <strain evidence="4">ZAV-06</strain>
    </source>
</reference>
<dbReference type="EMBL" id="JADEZV010000001">
    <property type="protein sequence ID" value="MBE9390928.1"/>
    <property type="molecule type" value="Genomic_DNA"/>
</dbReference>
<comment type="caution">
    <text evidence="4">The sequence shown here is derived from an EMBL/GenBank/DDBJ whole genome shotgun (WGS) entry which is preliminary data.</text>
</comment>
<protein>
    <submittedName>
        <fullName evidence="4">Transcriptional regulator</fullName>
    </submittedName>
</protein>
<dbReference type="OMA" id="AIAIWEP"/>
<dbReference type="Pfam" id="PF24034">
    <property type="entry name" value="DUF7343"/>
    <property type="match status" value="1"/>
</dbReference>
<organism evidence="4 5">
    <name type="scientific">Fervidicoccus fontis</name>
    <dbReference type="NCBI Taxonomy" id="683846"/>
    <lineage>
        <taxon>Archaea</taxon>
        <taxon>Thermoproteota</taxon>
        <taxon>Thermoprotei</taxon>
        <taxon>Fervidicoccales</taxon>
        <taxon>Fervidicoccaceae</taxon>
        <taxon>Fervidicoccus</taxon>
    </lineage>
</organism>
<dbReference type="EMBL" id="PNIM01000002">
    <property type="protein sequence ID" value="PMB76006.1"/>
    <property type="molecule type" value="Genomic_DNA"/>
</dbReference>
<dbReference type="Gene3D" id="1.10.10.10">
    <property type="entry name" value="Winged helix-like DNA-binding domain superfamily/Winged helix DNA-binding domain"/>
    <property type="match status" value="1"/>
</dbReference>
<dbReference type="InterPro" id="IPR036390">
    <property type="entry name" value="WH_DNA-bd_sf"/>
</dbReference>
<dbReference type="AlphaFoldDB" id="A0A2J6N450"/>